<keyword evidence="2" id="KW-1185">Reference proteome</keyword>
<reference evidence="1 2" key="1">
    <citation type="journal article" date="2016" name="Genome Announc.">
        <title>Draft Genome Sequence of the Thermotolerant Cyanobacterium Desertifilum sp. IPPAS B-1220.</title>
        <authorList>
            <person name="Mironov K.S."/>
            <person name="Sinetova M.A."/>
            <person name="Bolatkhan K."/>
            <person name="Zayadan B.K."/>
            <person name="Ustinova V.V."/>
            <person name="Kupriyanova E.V."/>
            <person name="Skrypnik A.N."/>
            <person name="Gogoleva N.E."/>
            <person name="Gogolev Y.V."/>
            <person name="Los D.A."/>
        </authorList>
    </citation>
    <scope>NUCLEOTIDE SEQUENCE [LARGE SCALE GENOMIC DNA]</scope>
    <source>
        <strain evidence="1 2">IPPAS B-1220</strain>
    </source>
</reference>
<name>A0ACD5GTW6_9CYAN</name>
<organism evidence="1 2">
    <name type="scientific">Desertifilum tharense IPPAS B-1220</name>
    <dbReference type="NCBI Taxonomy" id="1781255"/>
    <lineage>
        <taxon>Bacteria</taxon>
        <taxon>Bacillati</taxon>
        <taxon>Cyanobacteriota</taxon>
        <taxon>Cyanophyceae</taxon>
        <taxon>Desertifilales</taxon>
        <taxon>Desertifilaceae</taxon>
        <taxon>Desertifilum</taxon>
    </lineage>
</organism>
<proteinExistence type="predicted"/>
<protein>
    <submittedName>
        <fullName evidence="1">Uncharacterized protein</fullName>
    </submittedName>
</protein>
<sequence length="42" mass="4940">MEELLLSGLVMEQEGYLKVQNRIYAHIFDRTWVDRTLSTLVA</sequence>
<accession>A0ACD5GTW6</accession>
<evidence type="ECO:0000313" key="2">
    <source>
        <dbReference type="Proteomes" id="UP000095472"/>
    </source>
</evidence>
<gene>
    <name evidence="1" type="ORF">BH720_034925</name>
</gene>
<evidence type="ECO:0000313" key="1">
    <source>
        <dbReference type="EMBL" id="XPM64147.1"/>
    </source>
</evidence>
<dbReference type="EMBL" id="CP182909">
    <property type="protein sequence ID" value="XPM64147.1"/>
    <property type="molecule type" value="Genomic_DNA"/>
</dbReference>
<dbReference type="Proteomes" id="UP000095472">
    <property type="component" value="Chromosome"/>
</dbReference>